<proteinExistence type="predicted"/>
<evidence type="ECO:0000259" key="2">
    <source>
        <dbReference type="Pfam" id="PF08242"/>
    </source>
</evidence>
<dbReference type="SUPFAM" id="SSF53335">
    <property type="entry name" value="S-adenosyl-L-methionine-dependent methyltransferases"/>
    <property type="match status" value="1"/>
</dbReference>
<comment type="caution">
    <text evidence="3">The sequence shown here is derived from an EMBL/GenBank/DDBJ whole genome shotgun (WGS) entry which is preliminary data.</text>
</comment>
<evidence type="ECO:0000256" key="1">
    <source>
        <dbReference type="SAM" id="Phobius"/>
    </source>
</evidence>
<dbReference type="InterPro" id="IPR029063">
    <property type="entry name" value="SAM-dependent_MTases_sf"/>
</dbReference>
<keyword evidence="1" id="KW-1133">Transmembrane helix</keyword>
<feature type="transmembrane region" description="Helical" evidence="1">
    <location>
        <begin position="5"/>
        <end position="23"/>
    </location>
</feature>
<keyword evidence="4" id="KW-1185">Reference proteome</keyword>
<protein>
    <recommendedName>
        <fullName evidence="2">Methyltransferase type 12 domain-containing protein</fullName>
    </recommendedName>
</protein>
<name>A0A9W8NP26_9PEZI</name>
<feature type="domain" description="Methyltransferase type 12" evidence="2">
    <location>
        <begin position="52"/>
        <end position="158"/>
    </location>
</feature>
<organism evidence="3 4">
    <name type="scientific">Xylaria arbuscula</name>
    <dbReference type="NCBI Taxonomy" id="114810"/>
    <lineage>
        <taxon>Eukaryota</taxon>
        <taxon>Fungi</taxon>
        <taxon>Dikarya</taxon>
        <taxon>Ascomycota</taxon>
        <taxon>Pezizomycotina</taxon>
        <taxon>Sordariomycetes</taxon>
        <taxon>Xylariomycetidae</taxon>
        <taxon>Xylariales</taxon>
        <taxon>Xylariaceae</taxon>
        <taxon>Xylaria</taxon>
    </lineage>
</organism>
<dbReference type="VEuPathDB" id="FungiDB:F4678DRAFT_213994"/>
<keyword evidence="1" id="KW-0812">Transmembrane</keyword>
<dbReference type="Proteomes" id="UP001148614">
    <property type="component" value="Unassembled WGS sequence"/>
</dbReference>
<evidence type="ECO:0000313" key="3">
    <source>
        <dbReference type="EMBL" id="KAJ3580221.1"/>
    </source>
</evidence>
<dbReference type="AlphaFoldDB" id="A0A9W8NP26"/>
<dbReference type="InterPro" id="IPR013217">
    <property type="entry name" value="Methyltransf_12"/>
</dbReference>
<dbReference type="EMBL" id="JANPWZ010000021">
    <property type="protein sequence ID" value="KAJ3580221.1"/>
    <property type="molecule type" value="Genomic_DNA"/>
</dbReference>
<keyword evidence="1" id="KW-0472">Membrane</keyword>
<dbReference type="Gene3D" id="3.40.50.150">
    <property type="entry name" value="Vaccinia Virus protein VP39"/>
    <property type="match status" value="1"/>
</dbReference>
<dbReference type="Pfam" id="PF08242">
    <property type="entry name" value="Methyltransf_12"/>
    <property type="match status" value="1"/>
</dbReference>
<sequence length="228" mass="26285">MFNDFAYSIYLGALWFIYQYFILNFNIPYVWGCPMGSVLLPFFVNNFSQRHLDCGVANGYFCAAALQARKFHEDHELTLLDTNLTYLDLARESILTDSPRTKVRCVLADVTAPLPTELKHDKFDSISMFNLFHCVSGDEKKFSAFRTYKDALSDNGVLVGCTVLGARYIDSWMASTWMRFYNSKGIFYNWDDNKEYIEATLRQEFSEVDVSTIGMMMVFKAKGPIRNL</sequence>
<reference evidence="3" key="1">
    <citation type="submission" date="2022-07" db="EMBL/GenBank/DDBJ databases">
        <title>Genome Sequence of Xylaria arbuscula.</title>
        <authorList>
            <person name="Buettner E."/>
        </authorList>
    </citation>
    <scope>NUCLEOTIDE SEQUENCE</scope>
    <source>
        <strain evidence="3">VT107</strain>
    </source>
</reference>
<accession>A0A9W8NP26</accession>
<evidence type="ECO:0000313" key="4">
    <source>
        <dbReference type="Proteomes" id="UP001148614"/>
    </source>
</evidence>
<gene>
    <name evidence="3" type="ORF">NPX13_g344</name>
</gene>